<gene>
    <name evidence="4" type="ORF">SKAU_G00266060</name>
</gene>
<proteinExistence type="predicted"/>
<dbReference type="EMBL" id="JAINUF010000010">
    <property type="protein sequence ID" value="KAJ8348017.1"/>
    <property type="molecule type" value="Genomic_DNA"/>
</dbReference>
<dbReference type="InterPro" id="IPR055355">
    <property type="entry name" value="ZP-C"/>
</dbReference>
<dbReference type="GO" id="GO:0035803">
    <property type="term" value="P:egg coat formation"/>
    <property type="evidence" value="ECO:0007669"/>
    <property type="project" value="TreeGrafter"/>
</dbReference>
<feature type="chain" id="PRO_5040509142" description="ZP domain-containing protein" evidence="2">
    <location>
        <begin position="21"/>
        <end position="577"/>
    </location>
</feature>
<dbReference type="Proteomes" id="UP001152622">
    <property type="component" value="Chromosome 10"/>
</dbReference>
<evidence type="ECO:0000259" key="3">
    <source>
        <dbReference type="PROSITE" id="PS51034"/>
    </source>
</evidence>
<dbReference type="GO" id="GO:0007339">
    <property type="term" value="P:binding of sperm to zona pellucida"/>
    <property type="evidence" value="ECO:0007669"/>
    <property type="project" value="TreeGrafter"/>
</dbReference>
<keyword evidence="1" id="KW-1015">Disulfide bond</keyword>
<evidence type="ECO:0000256" key="1">
    <source>
        <dbReference type="ARBA" id="ARBA00023157"/>
    </source>
</evidence>
<feature type="domain" description="ZP" evidence="3">
    <location>
        <begin position="85"/>
        <end position="322"/>
    </location>
</feature>
<dbReference type="PANTHER" id="PTHR11576">
    <property type="entry name" value="ZONA PELLUCIDA SPERM-BINDING PROTEIN 3"/>
    <property type="match status" value="1"/>
</dbReference>
<feature type="signal peptide" evidence="2">
    <location>
        <begin position="1"/>
        <end position="20"/>
    </location>
</feature>
<dbReference type="AlphaFoldDB" id="A0A9Q1IPV9"/>
<dbReference type="PROSITE" id="PS51034">
    <property type="entry name" value="ZP_2"/>
    <property type="match status" value="1"/>
</dbReference>
<comment type="caution">
    <text evidence="4">The sequence shown here is derived from an EMBL/GenBank/DDBJ whole genome shotgun (WGS) entry which is preliminary data.</text>
</comment>
<reference evidence="4" key="1">
    <citation type="journal article" date="2023" name="Science">
        <title>Genome structures resolve the early diversification of teleost fishes.</title>
        <authorList>
            <person name="Parey E."/>
            <person name="Louis A."/>
            <person name="Montfort J."/>
            <person name="Bouchez O."/>
            <person name="Roques C."/>
            <person name="Iampietro C."/>
            <person name="Lluch J."/>
            <person name="Castinel A."/>
            <person name="Donnadieu C."/>
            <person name="Desvignes T."/>
            <person name="Floi Bucao C."/>
            <person name="Jouanno E."/>
            <person name="Wen M."/>
            <person name="Mejri S."/>
            <person name="Dirks R."/>
            <person name="Jansen H."/>
            <person name="Henkel C."/>
            <person name="Chen W.J."/>
            <person name="Zahm M."/>
            <person name="Cabau C."/>
            <person name="Klopp C."/>
            <person name="Thompson A.W."/>
            <person name="Robinson-Rechavi M."/>
            <person name="Braasch I."/>
            <person name="Lecointre G."/>
            <person name="Bobe J."/>
            <person name="Postlethwait J.H."/>
            <person name="Berthelot C."/>
            <person name="Roest Crollius H."/>
            <person name="Guiguen Y."/>
        </authorList>
    </citation>
    <scope>NUCLEOTIDE SEQUENCE</scope>
    <source>
        <strain evidence="4">WJC10195</strain>
    </source>
</reference>
<sequence length="577" mass="62794">MWLLTVFSLLILGGISPTLSVGNANGSLPDHPTEPEGVAQNAWYPGVSLLGPVDGTSTDQLMTPRSDFAVGTAERESADLELEVWCIADLLTLSVGATLNGVELDPEALTLGDGCKSNGMSADHLWFTYDLSLCGTQQSVLNGNVVVTNFLQYTPDPVDVIPEQVDVFSLPVQCTLDRLQDDESPVVMSLPGFALQTMNGTWAGVAETNVYRRGQPVHLQATVGRLEDEQQLYVQSCHATASPDPQSRPRVRLIVKKGCVAYVVSKRGRAQFVLSERTDAVNFVFTAFHFASPEIYIHCELAILEQIMTSASKFCNYNQKKQRWEELSGDIAVCSCCRTVCHGPSPGSTSPGLQALVTIGPLIVENKTTVGDAKPATSAPLLSETPVAMETTPSPPLTFPAAFPEGSYSGYAEVAAQDWAALPAPESLPYLDGMPVAQGVWGQSYGPPQGVAGCWYLVTEVVSGQNEASWKVEDSLASLQSDDGDVFQRYHRDDPSIQDSWWPGSVGNELLSDPVLEESRRKRWGVSKGTAQKLRYEEEEQGLGEEDRAMKRRVLLEEDNVWPSSLNAALRRMYKAE</sequence>
<dbReference type="Gene3D" id="2.60.40.4100">
    <property type="entry name" value="Zona pellucida, ZP-C domain"/>
    <property type="match status" value="1"/>
</dbReference>
<dbReference type="OrthoDB" id="8941595at2759"/>
<dbReference type="GO" id="GO:0032190">
    <property type="term" value="F:acrosin binding"/>
    <property type="evidence" value="ECO:0007669"/>
    <property type="project" value="TreeGrafter"/>
</dbReference>
<dbReference type="GO" id="GO:2000344">
    <property type="term" value="P:positive regulation of acrosome reaction"/>
    <property type="evidence" value="ECO:0007669"/>
    <property type="project" value="TreeGrafter"/>
</dbReference>
<dbReference type="InterPro" id="IPR042235">
    <property type="entry name" value="ZP-C_dom"/>
</dbReference>
<evidence type="ECO:0000313" key="4">
    <source>
        <dbReference type="EMBL" id="KAJ8348017.1"/>
    </source>
</evidence>
<dbReference type="PANTHER" id="PTHR11576:SF18">
    <property type="entry name" value="ZONA PELLUCIDA PROTEIN C"/>
    <property type="match status" value="1"/>
</dbReference>
<organism evidence="4 5">
    <name type="scientific">Synaphobranchus kaupii</name>
    <name type="common">Kaup's arrowtooth eel</name>
    <dbReference type="NCBI Taxonomy" id="118154"/>
    <lineage>
        <taxon>Eukaryota</taxon>
        <taxon>Metazoa</taxon>
        <taxon>Chordata</taxon>
        <taxon>Craniata</taxon>
        <taxon>Vertebrata</taxon>
        <taxon>Euteleostomi</taxon>
        <taxon>Actinopterygii</taxon>
        <taxon>Neopterygii</taxon>
        <taxon>Teleostei</taxon>
        <taxon>Anguilliformes</taxon>
        <taxon>Synaphobranchidae</taxon>
        <taxon>Synaphobranchus</taxon>
    </lineage>
</organism>
<protein>
    <recommendedName>
        <fullName evidence="3">ZP domain-containing protein</fullName>
    </recommendedName>
</protein>
<dbReference type="InterPro" id="IPR001507">
    <property type="entry name" value="ZP_dom"/>
</dbReference>
<evidence type="ECO:0000256" key="2">
    <source>
        <dbReference type="SAM" id="SignalP"/>
    </source>
</evidence>
<name>A0A9Q1IPV9_SYNKA</name>
<dbReference type="FunFam" id="2.60.40.4100:FF:000002">
    <property type="entry name" value="Zona pellucida sperm-binding protein 3"/>
    <property type="match status" value="1"/>
</dbReference>
<dbReference type="Gene3D" id="2.60.40.3210">
    <property type="entry name" value="Zona pellucida, ZP-N domain"/>
    <property type="match status" value="1"/>
</dbReference>
<dbReference type="SMART" id="SM00241">
    <property type="entry name" value="ZP"/>
    <property type="match status" value="1"/>
</dbReference>
<evidence type="ECO:0000313" key="5">
    <source>
        <dbReference type="Proteomes" id="UP001152622"/>
    </source>
</evidence>
<dbReference type="InterPro" id="IPR055356">
    <property type="entry name" value="ZP-N"/>
</dbReference>
<accession>A0A9Q1IPV9</accession>
<dbReference type="Pfam" id="PF23344">
    <property type="entry name" value="ZP-N"/>
    <property type="match status" value="1"/>
</dbReference>
<dbReference type="Pfam" id="PF00100">
    <property type="entry name" value="Zona_pellucida"/>
    <property type="match status" value="1"/>
</dbReference>
<dbReference type="GO" id="GO:0031012">
    <property type="term" value="C:extracellular matrix"/>
    <property type="evidence" value="ECO:0007669"/>
    <property type="project" value="TreeGrafter"/>
</dbReference>
<keyword evidence="2" id="KW-0732">Signal</keyword>
<keyword evidence="5" id="KW-1185">Reference proteome</keyword>